<evidence type="ECO:0000256" key="2">
    <source>
        <dbReference type="ARBA" id="ARBA00009320"/>
    </source>
</evidence>
<comment type="similarity">
    <text evidence="2">Belongs to the class-IV pyridoxal-phosphate-dependent aminotransferase family.</text>
</comment>
<evidence type="ECO:0000256" key="1">
    <source>
        <dbReference type="ARBA" id="ARBA00001933"/>
    </source>
</evidence>
<dbReference type="GO" id="GO:0008652">
    <property type="term" value="P:amino acid biosynthetic process"/>
    <property type="evidence" value="ECO:0007669"/>
    <property type="project" value="UniProtKB-ARBA"/>
</dbReference>
<comment type="cofactor">
    <cofactor evidence="1">
        <name>pyridoxal 5'-phosphate</name>
        <dbReference type="ChEBI" id="CHEBI:597326"/>
    </cofactor>
</comment>
<evidence type="ECO:0000313" key="4">
    <source>
        <dbReference type="EMBL" id="KZL92115.1"/>
    </source>
</evidence>
<dbReference type="Gene3D" id="3.20.10.10">
    <property type="entry name" value="D-amino Acid Aminotransferase, subunit A, domain 2"/>
    <property type="match status" value="1"/>
</dbReference>
<dbReference type="STRING" id="1121326.CLMAG_19210"/>
<dbReference type="EC" id="4.1.3.38" evidence="4"/>
<dbReference type="InterPro" id="IPR036038">
    <property type="entry name" value="Aminotransferase-like"/>
</dbReference>
<dbReference type="InterPro" id="IPR043131">
    <property type="entry name" value="BCAT-like_N"/>
</dbReference>
<dbReference type="CDD" id="cd00449">
    <property type="entry name" value="PLPDE_IV"/>
    <property type="match status" value="1"/>
</dbReference>
<dbReference type="EMBL" id="LWAE01000002">
    <property type="protein sequence ID" value="KZL92115.1"/>
    <property type="molecule type" value="Genomic_DNA"/>
</dbReference>
<dbReference type="InterPro" id="IPR043132">
    <property type="entry name" value="BCAT-like_C"/>
</dbReference>
<dbReference type="PATRIC" id="fig|1121326.3.peg.1911"/>
<protein>
    <submittedName>
        <fullName evidence="4">Aminodeoxychorismate lyase</fullName>
        <ecNumber evidence="4">4.1.3.38</ecNumber>
    </submittedName>
</protein>
<keyword evidence="3" id="KW-0663">Pyridoxal phosphate</keyword>
<accession>A0A161WK17</accession>
<evidence type="ECO:0000313" key="5">
    <source>
        <dbReference type="Proteomes" id="UP000076603"/>
    </source>
</evidence>
<dbReference type="GO" id="GO:0005829">
    <property type="term" value="C:cytosol"/>
    <property type="evidence" value="ECO:0007669"/>
    <property type="project" value="TreeGrafter"/>
</dbReference>
<keyword evidence="4" id="KW-0456">Lyase</keyword>
<sequence length="249" mass="28721">MILLNGELQDSEKIHLDSGFYFGRGLFETMLVKRKPVFLTEHLNRINSGLKIIGVNKKITEEDVLEAVSKLKCEDCVLKLVVTDKNVIYTTRKNNYTEEQYKKGFSIKISTVKRNPYSKITYLKSLNYLENILEHEECIEEGYNEVIFFNTSGKLAEGSVSNVFFIKNKKIYTPSTDCGLLNGTVRKFVVNNYDVIEGEFYEQDLINSDEIFLTNSIMGVMKVSKLSNKYIKSSGITETIRKKYEEYIK</sequence>
<dbReference type="GO" id="GO:0008696">
    <property type="term" value="F:4-amino-4-deoxychorismate lyase activity"/>
    <property type="evidence" value="ECO:0007669"/>
    <property type="project" value="UniProtKB-EC"/>
</dbReference>
<dbReference type="InterPro" id="IPR050571">
    <property type="entry name" value="Class-IV_PLP-Dep_Aminotrnsfr"/>
</dbReference>
<dbReference type="RefSeq" id="WP_066621371.1">
    <property type="nucleotide sequence ID" value="NZ_FQXL01000004.1"/>
</dbReference>
<dbReference type="Proteomes" id="UP000076603">
    <property type="component" value="Unassembled WGS sequence"/>
</dbReference>
<comment type="caution">
    <text evidence="4">The sequence shown here is derived from an EMBL/GenBank/DDBJ whole genome shotgun (WGS) entry which is preliminary data.</text>
</comment>
<proteinExistence type="inferred from homology"/>
<dbReference type="InterPro" id="IPR001544">
    <property type="entry name" value="Aminotrans_IV"/>
</dbReference>
<dbReference type="AlphaFoldDB" id="A0A161WK17"/>
<gene>
    <name evidence="4" type="primary">pabC</name>
    <name evidence="4" type="ORF">CLMAG_19210</name>
</gene>
<dbReference type="OrthoDB" id="9805628at2"/>
<dbReference type="Gene3D" id="3.30.470.10">
    <property type="match status" value="1"/>
</dbReference>
<dbReference type="GO" id="GO:0046394">
    <property type="term" value="P:carboxylic acid biosynthetic process"/>
    <property type="evidence" value="ECO:0007669"/>
    <property type="project" value="UniProtKB-ARBA"/>
</dbReference>
<organism evidence="4 5">
    <name type="scientific">Clostridium magnum DSM 2767</name>
    <dbReference type="NCBI Taxonomy" id="1121326"/>
    <lineage>
        <taxon>Bacteria</taxon>
        <taxon>Bacillati</taxon>
        <taxon>Bacillota</taxon>
        <taxon>Clostridia</taxon>
        <taxon>Eubacteriales</taxon>
        <taxon>Clostridiaceae</taxon>
        <taxon>Clostridium</taxon>
    </lineage>
</organism>
<dbReference type="FunFam" id="3.20.10.10:FF:000002">
    <property type="entry name" value="D-alanine aminotransferase"/>
    <property type="match status" value="1"/>
</dbReference>
<name>A0A161WK17_9CLOT</name>
<dbReference type="Pfam" id="PF01063">
    <property type="entry name" value="Aminotran_4"/>
    <property type="match status" value="1"/>
</dbReference>
<dbReference type="PANTHER" id="PTHR42743:SF11">
    <property type="entry name" value="AMINODEOXYCHORISMATE LYASE"/>
    <property type="match status" value="1"/>
</dbReference>
<dbReference type="PANTHER" id="PTHR42743">
    <property type="entry name" value="AMINO-ACID AMINOTRANSFERASE"/>
    <property type="match status" value="1"/>
</dbReference>
<keyword evidence="5" id="KW-1185">Reference proteome</keyword>
<evidence type="ECO:0000256" key="3">
    <source>
        <dbReference type="ARBA" id="ARBA00022898"/>
    </source>
</evidence>
<dbReference type="SUPFAM" id="SSF56752">
    <property type="entry name" value="D-aminoacid aminotransferase-like PLP-dependent enzymes"/>
    <property type="match status" value="1"/>
</dbReference>
<reference evidence="4 5" key="1">
    <citation type="submission" date="2016-04" db="EMBL/GenBank/DDBJ databases">
        <title>Genome sequence of Clostridium magnum DSM 2767.</title>
        <authorList>
            <person name="Poehlein A."/>
            <person name="Uhlig R."/>
            <person name="Fischer R."/>
            <person name="Bahl H."/>
            <person name="Daniel R."/>
        </authorList>
    </citation>
    <scope>NUCLEOTIDE SEQUENCE [LARGE SCALE GENOMIC DNA]</scope>
    <source>
        <strain evidence="4 5">DSM 2767</strain>
    </source>
</reference>